<comment type="caution">
    <text evidence="2">The sequence shown here is derived from an EMBL/GenBank/DDBJ whole genome shotgun (WGS) entry which is preliminary data.</text>
</comment>
<name>A0A2T2YPU2_9NOCA</name>
<dbReference type="RefSeq" id="WP_146165410.1">
    <property type="nucleotide sequence ID" value="NZ_PYHS01000055.1"/>
</dbReference>
<feature type="non-terminal residue" evidence="2">
    <location>
        <position position="1"/>
    </location>
</feature>
<evidence type="ECO:0000259" key="1">
    <source>
        <dbReference type="Pfam" id="PF05598"/>
    </source>
</evidence>
<dbReference type="EMBL" id="PYHS01000055">
    <property type="protein sequence ID" value="PSR57499.1"/>
    <property type="molecule type" value="Genomic_DNA"/>
</dbReference>
<dbReference type="Pfam" id="PF05598">
    <property type="entry name" value="DUF772"/>
    <property type="match status" value="1"/>
</dbReference>
<organism evidence="2 3">
    <name type="scientific">Nocardia nova</name>
    <dbReference type="NCBI Taxonomy" id="37330"/>
    <lineage>
        <taxon>Bacteria</taxon>
        <taxon>Bacillati</taxon>
        <taxon>Actinomycetota</taxon>
        <taxon>Actinomycetes</taxon>
        <taxon>Mycobacteriales</taxon>
        <taxon>Nocardiaceae</taxon>
        <taxon>Nocardia</taxon>
    </lineage>
</organism>
<reference evidence="2 3" key="1">
    <citation type="submission" date="2018-02" db="EMBL/GenBank/DDBJ databases">
        <title>8 Nocardia nova and 1 Nocardia cyriacigeorgica strain used for evolution to TMP-SMX.</title>
        <authorList>
            <person name="Mehta H."/>
            <person name="Weng J."/>
            <person name="Shamoo Y."/>
        </authorList>
    </citation>
    <scope>NUCLEOTIDE SEQUENCE [LARGE SCALE GENOMIC DNA]</scope>
    <source>
        <strain evidence="2 3">ATCC 33727</strain>
    </source>
</reference>
<gene>
    <name evidence="2" type="ORF">C8259_34690</name>
</gene>
<accession>A0A2T2YPU2</accession>
<dbReference type="AlphaFoldDB" id="A0A2T2YPU2"/>
<protein>
    <submittedName>
        <fullName evidence="2">Transposase</fullName>
    </submittedName>
</protein>
<dbReference type="InterPro" id="IPR008490">
    <property type="entry name" value="Transposase_InsH_N"/>
</dbReference>
<evidence type="ECO:0000313" key="2">
    <source>
        <dbReference type="EMBL" id="PSR57499.1"/>
    </source>
</evidence>
<dbReference type="PANTHER" id="PTHR33408">
    <property type="entry name" value="TRANSPOSASE"/>
    <property type="match status" value="1"/>
</dbReference>
<dbReference type="Proteomes" id="UP000241647">
    <property type="component" value="Unassembled WGS sequence"/>
</dbReference>
<feature type="domain" description="Transposase InsH N-terminal" evidence="1">
    <location>
        <begin position="12"/>
        <end position="78"/>
    </location>
</feature>
<sequence length="175" mass="18482">ISVVERLDTSVLRARRRVGGVGRAGYDPDMLLTLLVWAWAQGQRSSRVIERLCSRDIAFRVICAGDVPDHSTISRFRAEAAEAVEDLFAQVLRLCAGWGMGELGVVALDGVKIASNASISANRGEQGLRKAAAEQGVRDAAAAAARRAAVEHAATDAAEDELYGAGCRGGHVPAD</sequence>
<feature type="non-terminal residue" evidence="2">
    <location>
        <position position="175"/>
    </location>
</feature>
<proteinExistence type="predicted"/>
<evidence type="ECO:0000313" key="3">
    <source>
        <dbReference type="Proteomes" id="UP000241647"/>
    </source>
</evidence>